<dbReference type="EMBL" id="QUSY01000754">
    <property type="protein sequence ID" value="RHY27535.1"/>
    <property type="molecule type" value="Genomic_DNA"/>
</dbReference>
<keyword evidence="1" id="KW-0812">Transmembrane</keyword>
<evidence type="ECO:0008006" key="5">
    <source>
        <dbReference type="Google" id="ProtNLM"/>
    </source>
</evidence>
<dbReference type="PANTHER" id="PTHR15907">
    <property type="entry name" value="DUF614 FAMILY PROTEIN-RELATED"/>
    <property type="match status" value="1"/>
</dbReference>
<feature type="transmembrane region" description="Helical" evidence="1">
    <location>
        <begin position="106"/>
        <end position="129"/>
    </location>
</feature>
<dbReference type="OrthoDB" id="166822at2759"/>
<name>A0A024UDK1_9STRA</name>
<keyword evidence="4" id="KW-1185">Reference proteome</keyword>
<keyword evidence="1" id="KW-0472">Membrane</keyword>
<dbReference type="Pfam" id="PF04749">
    <property type="entry name" value="PLAC8"/>
    <property type="match status" value="1"/>
</dbReference>
<gene>
    <name evidence="3" type="ORF">DYB32_006715</name>
    <name evidence="2" type="ORF">H310_04357</name>
</gene>
<organism evidence="2">
    <name type="scientific">Aphanomyces invadans</name>
    <dbReference type="NCBI Taxonomy" id="157072"/>
    <lineage>
        <taxon>Eukaryota</taxon>
        <taxon>Sar</taxon>
        <taxon>Stramenopiles</taxon>
        <taxon>Oomycota</taxon>
        <taxon>Saprolegniomycetes</taxon>
        <taxon>Saprolegniales</taxon>
        <taxon>Verrucalvaceae</taxon>
        <taxon>Aphanomyces</taxon>
    </lineage>
</organism>
<evidence type="ECO:0000313" key="3">
    <source>
        <dbReference type="EMBL" id="RHY27535.1"/>
    </source>
</evidence>
<feature type="transmembrane region" description="Helical" evidence="1">
    <location>
        <begin position="67"/>
        <end position="86"/>
    </location>
</feature>
<dbReference type="EMBL" id="KI913958">
    <property type="protein sequence ID" value="ETW03942.1"/>
    <property type="molecule type" value="Genomic_DNA"/>
</dbReference>
<dbReference type="VEuPathDB" id="FungiDB:H310_04357"/>
<evidence type="ECO:0000256" key="1">
    <source>
        <dbReference type="SAM" id="Phobius"/>
    </source>
</evidence>
<evidence type="ECO:0000313" key="4">
    <source>
        <dbReference type="Proteomes" id="UP000285060"/>
    </source>
</evidence>
<dbReference type="RefSeq" id="XP_008866898.1">
    <property type="nucleotide sequence ID" value="XM_008868676.1"/>
</dbReference>
<reference evidence="2" key="1">
    <citation type="submission" date="2013-12" db="EMBL/GenBank/DDBJ databases">
        <title>The Genome Sequence of Aphanomyces invadans NJM9701.</title>
        <authorList>
            <consortium name="The Broad Institute Genomics Platform"/>
            <person name="Russ C."/>
            <person name="Tyler B."/>
            <person name="van West P."/>
            <person name="Dieguez-Uribeondo J."/>
            <person name="Young S.K."/>
            <person name="Zeng Q."/>
            <person name="Gargeya S."/>
            <person name="Fitzgerald M."/>
            <person name="Abouelleil A."/>
            <person name="Alvarado L."/>
            <person name="Chapman S.B."/>
            <person name="Gainer-Dewar J."/>
            <person name="Goldberg J."/>
            <person name="Griggs A."/>
            <person name="Gujja S."/>
            <person name="Hansen M."/>
            <person name="Howarth C."/>
            <person name="Imamovic A."/>
            <person name="Ireland A."/>
            <person name="Larimer J."/>
            <person name="McCowan C."/>
            <person name="Murphy C."/>
            <person name="Pearson M."/>
            <person name="Poon T.W."/>
            <person name="Priest M."/>
            <person name="Roberts A."/>
            <person name="Saif S."/>
            <person name="Shea T."/>
            <person name="Sykes S."/>
            <person name="Wortman J."/>
            <person name="Nusbaum C."/>
            <person name="Birren B."/>
        </authorList>
    </citation>
    <scope>NUCLEOTIDE SEQUENCE [LARGE SCALE GENOMIC DNA]</scope>
    <source>
        <strain evidence="2">NJM9701</strain>
    </source>
</reference>
<keyword evidence="1" id="KW-1133">Transmembrane helix</keyword>
<dbReference type="Proteomes" id="UP000285060">
    <property type="component" value="Unassembled WGS sequence"/>
</dbReference>
<proteinExistence type="predicted"/>
<evidence type="ECO:0000313" key="2">
    <source>
        <dbReference type="EMBL" id="ETW03942.1"/>
    </source>
</evidence>
<reference evidence="3 4" key="2">
    <citation type="submission" date="2018-08" db="EMBL/GenBank/DDBJ databases">
        <title>Aphanomyces genome sequencing and annotation.</title>
        <authorList>
            <person name="Minardi D."/>
            <person name="Oidtmann B."/>
            <person name="Van Der Giezen M."/>
            <person name="Studholme D.J."/>
        </authorList>
    </citation>
    <scope>NUCLEOTIDE SEQUENCE [LARGE SCALE GENOMIC DNA]</scope>
    <source>
        <strain evidence="3 4">NJM0002</strain>
    </source>
</reference>
<accession>A0A024UDK1</accession>
<protein>
    <recommendedName>
        <fullName evidence="5">PLAC8 family protein</fullName>
    </recommendedName>
</protein>
<dbReference type="InterPro" id="IPR006461">
    <property type="entry name" value="PLAC_motif_containing"/>
</dbReference>
<sequence length="183" mass="20115">MSTQQPAPAYGTTEPLVGAPNGVPIALEGQWKADIFACFADWWPNCAMSFLCPCVSLAQTLHRIGAYSYWAVLGTFGVLYTLMAISDFIQLTRPNADDGSWGPADSWAFVFILLGLTNVILVMSARATVRNFHHIRDASICEDFWCALCCQCCVVAQMATQVHSYDSGECRFGPKETLPGYRV</sequence>
<dbReference type="NCBIfam" id="TIGR01571">
    <property type="entry name" value="A_thal_Cys_rich"/>
    <property type="match status" value="1"/>
</dbReference>
<dbReference type="STRING" id="157072.A0A024UDK1"/>
<dbReference type="GeneID" id="20081407"/>
<dbReference type="AlphaFoldDB" id="A0A024UDK1"/>